<dbReference type="GO" id="GO:0046872">
    <property type="term" value="F:metal ion binding"/>
    <property type="evidence" value="ECO:0007669"/>
    <property type="project" value="UniProtKB-KW"/>
</dbReference>
<evidence type="ECO:0000259" key="9">
    <source>
        <dbReference type="Pfam" id="PF13359"/>
    </source>
</evidence>
<feature type="domain" description="DDE Tnp4" evidence="9">
    <location>
        <begin position="44"/>
        <end position="183"/>
    </location>
</feature>
<evidence type="ECO:0000256" key="1">
    <source>
        <dbReference type="ARBA" id="ARBA00001968"/>
    </source>
</evidence>
<comment type="similarity">
    <text evidence="3">Belongs to the HARBI1 family.</text>
</comment>
<dbReference type="PANTHER" id="PTHR22930">
    <property type="match status" value="1"/>
</dbReference>
<sequence>MNFGRLEYPLKGKYLKFPSTKEDWCKIASEFKNTWYFMNCGGALDGKHTLIVPPPHSGTQYYNYKNFYSIVLMALVNINYEFIFIDVGQLHLPNNDETERNLNFVLLGDEAFSLHDNFLKPYPQRALSYEKRIFNYRLSRARNVSENAFGLIAARFRILHTAIHMNDPQNIIYVVLAICALYNFLIKRNTSYTTAASFDQEDSVSHDLLMGDWRNTSTDLTSLRTTGQKNVSVAAKTNREKYTQYFNLEGKVQWQDDMLKK</sequence>
<feature type="transmembrane region" description="Helical" evidence="8">
    <location>
        <begin position="170"/>
        <end position="186"/>
    </location>
</feature>
<gene>
    <name evidence="10" type="ORF">NQ318_005664</name>
</gene>
<evidence type="ECO:0000256" key="4">
    <source>
        <dbReference type="ARBA" id="ARBA00022722"/>
    </source>
</evidence>
<organism evidence="10 11">
    <name type="scientific">Aromia moschata</name>
    <dbReference type="NCBI Taxonomy" id="1265417"/>
    <lineage>
        <taxon>Eukaryota</taxon>
        <taxon>Metazoa</taxon>
        <taxon>Ecdysozoa</taxon>
        <taxon>Arthropoda</taxon>
        <taxon>Hexapoda</taxon>
        <taxon>Insecta</taxon>
        <taxon>Pterygota</taxon>
        <taxon>Neoptera</taxon>
        <taxon>Endopterygota</taxon>
        <taxon>Coleoptera</taxon>
        <taxon>Polyphaga</taxon>
        <taxon>Cucujiformia</taxon>
        <taxon>Chrysomeloidea</taxon>
        <taxon>Cerambycidae</taxon>
        <taxon>Cerambycinae</taxon>
        <taxon>Callichromatini</taxon>
        <taxon>Aromia</taxon>
    </lineage>
</organism>
<accession>A0AAV8XX52</accession>
<keyword evidence="4" id="KW-0540">Nuclease</keyword>
<keyword evidence="8" id="KW-1133">Transmembrane helix</keyword>
<keyword evidence="8" id="KW-0812">Transmembrane</keyword>
<comment type="caution">
    <text evidence="10">The sequence shown here is derived from an EMBL/GenBank/DDBJ whole genome shotgun (WGS) entry which is preliminary data.</text>
</comment>
<dbReference type="Pfam" id="PF13359">
    <property type="entry name" value="DDE_Tnp_4"/>
    <property type="match status" value="1"/>
</dbReference>
<dbReference type="GO" id="GO:0016787">
    <property type="term" value="F:hydrolase activity"/>
    <property type="evidence" value="ECO:0007669"/>
    <property type="project" value="UniProtKB-KW"/>
</dbReference>
<evidence type="ECO:0000313" key="10">
    <source>
        <dbReference type="EMBL" id="KAJ8943662.1"/>
    </source>
</evidence>
<evidence type="ECO:0000256" key="8">
    <source>
        <dbReference type="SAM" id="Phobius"/>
    </source>
</evidence>
<comment type="cofactor">
    <cofactor evidence="1">
        <name>a divalent metal cation</name>
        <dbReference type="ChEBI" id="CHEBI:60240"/>
    </cofactor>
</comment>
<evidence type="ECO:0000256" key="6">
    <source>
        <dbReference type="ARBA" id="ARBA00022801"/>
    </source>
</evidence>
<dbReference type="Proteomes" id="UP001162162">
    <property type="component" value="Unassembled WGS sequence"/>
</dbReference>
<dbReference type="PANTHER" id="PTHR22930:SF284">
    <property type="entry name" value="DDE TNP4 DOMAIN-CONTAINING PROTEIN"/>
    <property type="match status" value="1"/>
</dbReference>
<evidence type="ECO:0000256" key="3">
    <source>
        <dbReference type="ARBA" id="ARBA00006958"/>
    </source>
</evidence>
<dbReference type="InterPro" id="IPR045249">
    <property type="entry name" value="HARBI1-like"/>
</dbReference>
<keyword evidence="8" id="KW-0472">Membrane</keyword>
<dbReference type="EMBL" id="JAPWTK010000282">
    <property type="protein sequence ID" value="KAJ8943662.1"/>
    <property type="molecule type" value="Genomic_DNA"/>
</dbReference>
<evidence type="ECO:0000256" key="2">
    <source>
        <dbReference type="ARBA" id="ARBA00004123"/>
    </source>
</evidence>
<evidence type="ECO:0000256" key="5">
    <source>
        <dbReference type="ARBA" id="ARBA00022723"/>
    </source>
</evidence>
<keyword evidence="6" id="KW-0378">Hydrolase</keyword>
<keyword evidence="5" id="KW-0479">Metal-binding</keyword>
<comment type="subcellular location">
    <subcellularLocation>
        <location evidence="2">Nucleus</location>
    </subcellularLocation>
</comment>
<keyword evidence="11" id="KW-1185">Reference proteome</keyword>
<evidence type="ECO:0000313" key="11">
    <source>
        <dbReference type="Proteomes" id="UP001162162"/>
    </source>
</evidence>
<protein>
    <recommendedName>
        <fullName evidence="9">DDE Tnp4 domain-containing protein</fullName>
    </recommendedName>
</protein>
<dbReference type="GO" id="GO:0005634">
    <property type="term" value="C:nucleus"/>
    <property type="evidence" value="ECO:0007669"/>
    <property type="project" value="UniProtKB-SubCell"/>
</dbReference>
<evidence type="ECO:0000256" key="7">
    <source>
        <dbReference type="ARBA" id="ARBA00023242"/>
    </source>
</evidence>
<dbReference type="GO" id="GO:0004518">
    <property type="term" value="F:nuclease activity"/>
    <property type="evidence" value="ECO:0007669"/>
    <property type="project" value="UniProtKB-KW"/>
</dbReference>
<dbReference type="InterPro" id="IPR027806">
    <property type="entry name" value="HARBI1_dom"/>
</dbReference>
<proteinExistence type="inferred from homology"/>
<dbReference type="AlphaFoldDB" id="A0AAV8XX52"/>
<keyword evidence="7" id="KW-0539">Nucleus</keyword>
<reference evidence="10" key="1">
    <citation type="journal article" date="2023" name="Insect Mol. Biol.">
        <title>Genome sequencing provides insights into the evolution of gene families encoding plant cell wall-degrading enzymes in longhorned beetles.</title>
        <authorList>
            <person name="Shin N.R."/>
            <person name="Okamura Y."/>
            <person name="Kirsch R."/>
            <person name="Pauchet Y."/>
        </authorList>
    </citation>
    <scope>NUCLEOTIDE SEQUENCE</scope>
    <source>
        <strain evidence="10">AMC_N1</strain>
    </source>
</reference>
<name>A0AAV8XX52_9CUCU</name>